<name>A0A1G4I6M1_TRYEQ</name>
<dbReference type="RefSeq" id="XP_067078824.1">
    <property type="nucleotide sequence ID" value="XM_067222723.1"/>
</dbReference>
<proteinExistence type="predicted"/>
<accession>A0A1G4I6M1</accession>
<dbReference type="AlphaFoldDB" id="A0A1G4I6M1"/>
<dbReference type="GeneID" id="92381428"/>
<keyword evidence="3" id="KW-1185">Reference proteome</keyword>
<evidence type="ECO:0000313" key="3">
    <source>
        <dbReference type="Proteomes" id="UP000195570"/>
    </source>
</evidence>
<dbReference type="SMR" id="A0A1G4I6M1"/>
<dbReference type="InterPro" id="IPR056614">
    <property type="entry name" value="FAZ1_cons"/>
</dbReference>
<gene>
    <name evidence="2" type="ORF">TEOVI_000749400</name>
</gene>
<evidence type="ECO:0000313" key="2">
    <source>
        <dbReference type="EMBL" id="SCU67520.1"/>
    </source>
</evidence>
<protein>
    <recommendedName>
        <fullName evidence="1">Flagellar attachment zone protein 1 conserved domain-containing protein</fullName>
    </recommendedName>
</protein>
<comment type="caution">
    <text evidence="2">The sequence shown here is derived from an EMBL/GenBank/DDBJ whole genome shotgun (WGS) entry which is preliminary data.</text>
</comment>
<evidence type="ECO:0000259" key="1">
    <source>
        <dbReference type="Pfam" id="PF23398"/>
    </source>
</evidence>
<dbReference type="Proteomes" id="UP000195570">
    <property type="component" value="Unassembled WGS sequence"/>
</dbReference>
<dbReference type="Pfam" id="PF23398">
    <property type="entry name" value="FAZ1_cons"/>
    <property type="match status" value="1"/>
</dbReference>
<dbReference type="EMBL" id="CZPT02000760">
    <property type="protein sequence ID" value="SCU67520.1"/>
    <property type="molecule type" value="Genomic_DNA"/>
</dbReference>
<organism evidence="2 3">
    <name type="scientific">Trypanosoma equiperdum</name>
    <dbReference type="NCBI Taxonomy" id="5694"/>
    <lineage>
        <taxon>Eukaryota</taxon>
        <taxon>Discoba</taxon>
        <taxon>Euglenozoa</taxon>
        <taxon>Kinetoplastea</taxon>
        <taxon>Metakinetoplastina</taxon>
        <taxon>Trypanosomatida</taxon>
        <taxon>Trypanosomatidae</taxon>
        <taxon>Trypanosoma</taxon>
    </lineage>
</organism>
<feature type="domain" description="Flagellar attachment zone protein 1 conserved" evidence="1">
    <location>
        <begin position="106"/>
        <end position="191"/>
    </location>
</feature>
<dbReference type="VEuPathDB" id="TriTrypDB:TEOVI_000749400"/>
<reference evidence="2" key="1">
    <citation type="submission" date="2016-09" db="EMBL/GenBank/DDBJ databases">
        <authorList>
            <person name="Hebert L."/>
            <person name="Moumen B."/>
        </authorList>
    </citation>
    <scope>NUCLEOTIDE SEQUENCE [LARGE SCALE GENOMIC DNA]</scope>
    <source>
        <strain evidence="2">OVI</strain>
    </source>
</reference>
<sequence>MGSTDGECASSLRGHRMPSWILSHLETESKCLNDTPLVEEEKAPPSVPVTVLKKRFPQGLKILKKAPPKEKIVMPVEEECADSCRSSRPSVSVQSAVPGNGHRIARHTIRFRMSDWANLIEEKKDLVAQAVKEDISEGCGLDIGRILQLELKLTDILVVTFIVDHSHDDGGERPFHARLKVCKFPRTSSLYLLR</sequence>